<protein>
    <submittedName>
        <fullName evidence="8">Interleukin-17C</fullName>
    </submittedName>
</protein>
<dbReference type="CTD" id="27189"/>
<dbReference type="PRINTS" id="PR01932">
    <property type="entry name" value="INTRLEUKIN17"/>
</dbReference>
<feature type="signal peptide" evidence="6">
    <location>
        <begin position="1"/>
        <end position="18"/>
    </location>
</feature>
<gene>
    <name evidence="8" type="primary">il17c</name>
</gene>
<evidence type="ECO:0000256" key="5">
    <source>
        <dbReference type="ARBA" id="ARBA00022729"/>
    </source>
</evidence>
<dbReference type="OrthoDB" id="6038945at2759"/>
<evidence type="ECO:0000313" key="8">
    <source>
        <dbReference type="RefSeq" id="XP_029288753.1"/>
    </source>
</evidence>
<dbReference type="Proteomes" id="UP000504630">
    <property type="component" value="Chromosome 6"/>
</dbReference>
<sequence>MDMKQILIFGLLLVPVWTCKMNRCLHEHELSEAAEKQLSHYPQHPELLQAKESGSPYSCPVEMFPQQLPQHINARSLSPWRYVLETKEDHFPSTYAKAQCLCSGCVLIQNKRPPVESPDYNSIHIMQSRVFLKKEPCGDGKKYRLRPVNVNVAVGCTCATVNSSF</sequence>
<keyword evidence="5 6" id="KW-0732">Signal</keyword>
<dbReference type="InParanoid" id="A0A6J2PRF7"/>
<keyword evidence="4" id="KW-0964">Secreted</keyword>
<reference evidence="8" key="1">
    <citation type="submission" date="2025-08" db="UniProtKB">
        <authorList>
            <consortium name="RefSeq"/>
        </authorList>
    </citation>
    <scope>IDENTIFICATION</scope>
</reference>
<accession>A0A6J2PRF7</accession>
<evidence type="ECO:0000256" key="6">
    <source>
        <dbReference type="SAM" id="SignalP"/>
    </source>
</evidence>
<keyword evidence="3" id="KW-0202">Cytokine</keyword>
<dbReference type="Pfam" id="PF06083">
    <property type="entry name" value="IL17"/>
    <property type="match status" value="1"/>
</dbReference>
<dbReference type="InterPro" id="IPR010345">
    <property type="entry name" value="IL-17_fam"/>
</dbReference>
<evidence type="ECO:0000256" key="2">
    <source>
        <dbReference type="ARBA" id="ARBA00007236"/>
    </source>
</evidence>
<dbReference type="InterPro" id="IPR029034">
    <property type="entry name" value="Cystine-knot_cytokine"/>
</dbReference>
<dbReference type="InterPro" id="IPR020440">
    <property type="entry name" value="IL-17_chr"/>
</dbReference>
<organism evidence="7 8">
    <name type="scientific">Cottoperca gobio</name>
    <name type="common">Frogmouth</name>
    <name type="synonym">Aphritis gobio</name>
    <dbReference type="NCBI Taxonomy" id="56716"/>
    <lineage>
        <taxon>Eukaryota</taxon>
        <taxon>Metazoa</taxon>
        <taxon>Chordata</taxon>
        <taxon>Craniata</taxon>
        <taxon>Vertebrata</taxon>
        <taxon>Euteleostomi</taxon>
        <taxon>Actinopterygii</taxon>
        <taxon>Neopterygii</taxon>
        <taxon>Teleostei</taxon>
        <taxon>Neoteleostei</taxon>
        <taxon>Acanthomorphata</taxon>
        <taxon>Eupercaria</taxon>
        <taxon>Perciformes</taxon>
        <taxon>Notothenioidei</taxon>
        <taxon>Bovichtidae</taxon>
        <taxon>Cottoperca</taxon>
    </lineage>
</organism>
<comment type="similarity">
    <text evidence="2">Belongs to the IL-17 family.</text>
</comment>
<evidence type="ECO:0000256" key="1">
    <source>
        <dbReference type="ARBA" id="ARBA00004613"/>
    </source>
</evidence>
<dbReference type="AlphaFoldDB" id="A0A6J2PRF7"/>
<name>A0A6J2PRF7_COTGO</name>
<comment type="subcellular location">
    <subcellularLocation>
        <location evidence="1">Secreted</location>
    </subcellularLocation>
</comment>
<dbReference type="GO" id="GO:0005615">
    <property type="term" value="C:extracellular space"/>
    <property type="evidence" value="ECO:0007669"/>
    <property type="project" value="UniProtKB-KW"/>
</dbReference>
<dbReference type="SUPFAM" id="SSF57501">
    <property type="entry name" value="Cystine-knot cytokines"/>
    <property type="match status" value="1"/>
</dbReference>
<evidence type="ECO:0000313" key="7">
    <source>
        <dbReference type="Proteomes" id="UP000504630"/>
    </source>
</evidence>
<proteinExistence type="inferred from homology"/>
<evidence type="ECO:0000256" key="4">
    <source>
        <dbReference type="ARBA" id="ARBA00022525"/>
    </source>
</evidence>
<evidence type="ECO:0000256" key="3">
    <source>
        <dbReference type="ARBA" id="ARBA00022514"/>
    </source>
</evidence>
<dbReference type="Gene3D" id="2.10.90.10">
    <property type="entry name" value="Cystine-knot cytokines"/>
    <property type="match status" value="1"/>
</dbReference>
<dbReference type="GeneID" id="115009121"/>
<dbReference type="RefSeq" id="XP_029288753.1">
    <property type="nucleotide sequence ID" value="XM_029432893.1"/>
</dbReference>
<dbReference type="KEGG" id="cgob:115009121"/>
<feature type="chain" id="PRO_5026662557" evidence="6">
    <location>
        <begin position="19"/>
        <end position="165"/>
    </location>
</feature>
<keyword evidence="7" id="KW-1185">Reference proteome</keyword>
<dbReference type="GO" id="GO:0006954">
    <property type="term" value="P:inflammatory response"/>
    <property type="evidence" value="ECO:0007669"/>
    <property type="project" value="InterPro"/>
</dbReference>
<dbReference type="GO" id="GO:0005125">
    <property type="term" value="F:cytokine activity"/>
    <property type="evidence" value="ECO:0007669"/>
    <property type="project" value="UniProtKB-KW"/>
</dbReference>